<reference evidence="1" key="1">
    <citation type="submission" date="2016-02" db="EMBL/GenBank/DDBJ databases">
        <title>Genomic sequences of Ochrobactrum anthropi.</title>
        <authorList>
            <person name="Chudasama K.S."/>
            <person name="Thaker V.S."/>
        </authorList>
    </citation>
    <scope>NUCLEOTIDE SEQUENCE [LARGE SCALE GENOMIC DNA]</scope>
    <source>
        <strain evidence="1">SUBG007</strain>
    </source>
</reference>
<proteinExistence type="predicted"/>
<gene>
    <name evidence="1" type="ORF">AB664_01565</name>
</gene>
<name>A0A656Z3B4_BRUAN</name>
<sequence length="143" mass="16389">MAIITINSVPSPLGGELLQKRSSAARDLLLLLMAEGLANAEPVKQRRGFDVKRRRLFAQSIARSAPVPPSFNGRVPAMKLGGLPQEFQRCDQREGWHRCRMRRSWNGRNEGDWNKEAWRSFRQLKGQFQIMSYPIGFALRPVR</sequence>
<organism evidence="1">
    <name type="scientific">Brucella anthropi</name>
    <name type="common">Ochrobactrum anthropi</name>
    <dbReference type="NCBI Taxonomy" id="529"/>
    <lineage>
        <taxon>Bacteria</taxon>
        <taxon>Pseudomonadati</taxon>
        <taxon>Pseudomonadota</taxon>
        <taxon>Alphaproteobacteria</taxon>
        <taxon>Hyphomicrobiales</taxon>
        <taxon>Brucellaceae</taxon>
        <taxon>Brucella/Ochrobactrum group</taxon>
        <taxon>Brucella</taxon>
    </lineage>
</organism>
<dbReference type="EMBL" id="LUAY01006155">
    <property type="protein sequence ID" value="KYB45170.1"/>
    <property type="molecule type" value="Genomic_DNA"/>
</dbReference>
<comment type="caution">
    <text evidence="1">The sequence shown here is derived from an EMBL/GenBank/DDBJ whole genome shotgun (WGS) entry which is preliminary data.</text>
</comment>
<protein>
    <submittedName>
        <fullName evidence="1">Uncharacterized protein</fullName>
    </submittedName>
</protein>
<dbReference type="AlphaFoldDB" id="A0A656Z3B4"/>
<evidence type="ECO:0000313" key="1">
    <source>
        <dbReference type="EMBL" id="KYB45170.1"/>
    </source>
</evidence>
<accession>A0A656Z3B4</accession>